<accession>A0A1Y3BJW6</accession>
<evidence type="ECO:0000256" key="1">
    <source>
        <dbReference type="SAM" id="MobiDB-lite"/>
    </source>
</evidence>
<feature type="compositionally biased region" description="Polar residues" evidence="1">
    <location>
        <begin position="125"/>
        <end position="151"/>
    </location>
</feature>
<feature type="region of interest" description="Disordered" evidence="1">
    <location>
        <begin position="1"/>
        <end position="49"/>
    </location>
</feature>
<feature type="compositionally biased region" description="Low complexity" evidence="1">
    <location>
        <begin position="39"/>
        <end position="49"/>
    </location>
</feature>
<feature type="non-terminal residue" evidence="2">
    <location>
        <position position="1"/>
    </location>
</feature>
<feature type="compositionally biased region" description="Polar residues" evidence="1">
    <location>
        <begin position="159"/>
        <end position="182"/>
    </location>
</feature>
<evidence type="ECO:0000313" key="3">
    <source>
        <dbReference type="Proteomes" id="UP000194236"/>
    </source>
</evidence>
<dbReference type="EMBL" id="MUJZ01023026">
    <property type="protein sequence ID" value="OTF79455.1"/>
    <property type="molecule type" value="Genomic_DNA"/>
</dbReference>
<organism evidence="2 3">
    <name type="scientific">Euroglyphus maynei</name>
    <name type="common">Mayne's house dust mite</name>
    <dbReference type="NCBI Taxonomy" id="6958"/>
    <lineage>
        <taxon>Eukaryota</taxon>
        <taxon>Metazoa</taxon>
        <taxon>Ecdysozoa</taxon>
        <taxon>Arthropoda</taxon>
        <taxon>Chelicerata</taxon>
        <taxon>Arachnida</taxon>
        <taxon>Acari</taxon>
        <taxon>Acariformes</taxon>
        <taxon>Sarcoptiformes</taxon>
        <taxon>Astigmata</taxon>
        <taxon>Psoroptidia</taxon>
        <taxon>Analgoidea</taxon>
        <taxon>Pyroglyphidae</taxon>
        <taxon>Pyroglyphinae</taxon>
        <taxon>Euroglyphus</taxon>
    </lineage>
</organism>
<dbReference type="AlphaFoldDB" id="A0A1Y3BJW6"/>
<comment type="caution">
    <text evidence="2">The sequence shown here is derived from an EMBL/GenBank/DDBJ whole genome shotgun (WGS) entry which is preliminary data.</text>
</comment>
<keyword evidence="3" id="KW-1185">Reference proteome</keyword>
<feature type="compositionally biased region" description="Low complexity" evidence="1">
    <location>
        <begin position="15"/>
        <end position="31"/>
    </location>
</feature>
<protein>
    <submittedName>
        <fullName evidence="2">Uncharacterized protein</fullName>
    </submittedName>
</protein>
<reference evidence="2 3" key="1">
    <citation type="submission" date="2017-03" db="EMBL/GenBank/DDBJ databases">
        <title>Genome Survey of Euroglyphus maynei.</title>
        <authorList>
            <person name="Arlian L.G."/>
            <person name="Morgan M.S."/>
            <person name="Rider S.D."/>
        </authorList>
    </citation>
    <scope>NUCLEOTIDE SEQUENCE [LARGE SCALE GENOMIC DNA]</scope>
    <source>
        <strain evidence="2">Arlian Lab</strain>
        <tissue evidence="2">Whole body</tissue>
    </source>
</reference>
<name>A0A1Y3BJW6_EURMA</name>
<dbReference type="Proteomes" id="UP000194236">
    <property type="component" value="Unassembled WGS sequence"/>
</dbReference>
<dbReference type="OrthoDB" id="774951at2759"/>
<feature type="non-terminal residue" evidence="2">
    <location>
        <position position="197"/>
    </location>
</feature>
<proteinExistence type="predicted"/>
<feature type="region of interest" description="Disordered" evidence="1">
    <location>
        <begin position="125"/>
        <end position="182"/>
    </location>
</feature>
<evidence type="ECO:0000313" key="2">
    <source>
        <dbReference type="EMBL" id="OTF79455.1"/>
    </source>
</evidence>
<gene>
    <name evidence="2" type="ORF">BLA29_011925</name>
</gene>
<sequence length="197" mass="21250">QQQHQTYNATNNAQSSSSSSTTISPTGPGIIHYTNQKTPGSSGSGSQFQFPPDINITSTMSVDYDDSLVVTEQFSPNSMSNEMEIENASSNFISTIQEEEEATMTRASTASPTATLDAAISQQQQSTLIDSDKSSNSALVTSGSSGDSIRTVTGRLDSQDSQASDVEQNDRNNTSSWPRQNSVTSREWDIPYDELII</sequence>
<feature type="compositionally biased region" description="Polar residues" evidence="1">
    <location>
        <begin position="1"/>
        <end position="14"/>
    </location>
</feature>